<dbReference type="SUPFAM" id="SSF55031">
    <property type="entry name" value="Bacterial exopeptidase dimerisation domain"/>
    <property type="match status" value="1"/>
</dbReference>
<dbReference type="NCBIfam" id="TIGR01879">
    <property type="entry name" value="hydantase"/>
    <property type="match status" value="1"/>
</dbReference>
<reference evidence="9 10" key="1">
    <citation type="submission" date="2017-01" db="EMBL/GenBank/DDBJ databases">
        <title>Genomic analysis of Xuhuaishuia manganoxidans DY6-4.</title>
        <authorList>
            <person name="Wang X."/>
        </authorList>
    </citation>
    <scope>NUCLEOTIDE SEQUENCE [LARGE SCALE GENOMIC DNA]</scope>
    <source>
        <strain evidence="9 10">DY6-4</strain>
    </source>
</reference>
<dbReference type="InterPro" id="IPR002933">
    <property type="entry name" value="Peptidase_M20"/>
</dbReference>
<dbReference type="InterPro" id="IPR010158">
    <property type="entry name" value="Amidase_Cbmase"/>
</dbReference>
<protein>
    <submittedName>
        <fullName evidence="9">Zn-dependent hydrolase</fullName>
    </submittedName>
</protein>
<dbReference type="Proteomes" id="UP000187266">
    <property type="component" value="Chromosome"/>
</dbReference>
<dbReference type="PANTHER" id="PTHR32494">
    <property type="entry name" value="ALLANTOATE DEIMINASE-RELATED"/>
    <property type="match status" value="1"/>
</dbReference>
<organism evidence="9 10">
    <name type="scientific">Brevirhabdus pacifica</name>
    <dbReference type="NCBI Taxonomy" id="1267768"/>
    <lineage>
        <taxon>Bacteria</taxon>
        <taxon>Pseudomonadati</taxon>
        <taxon>Pseudomonadota</taxon>
        <taxon>Alphaproteobacteria</taxon>
        <taxon>Rhodobacterales</taxon>
        <taxon>Paracoccaceae</taxon>
        <taxon>Brevirhabdus</taxon>
    </lineage>
</organism>
<dbReference type="InterPro" id="IPR011650">
    <property type="entry name" value="Peptidase_M20_dimer"/>
</dbReference>
<comment type="similarity">
    <text evidence="2">Belongs to the peptidase M20 family.</text>
</comment>
<dbReference type="Gene3D" id="3.30.70.360">
    <property type="match status" value="1"/>
</dbReference>
<feature type="binding site" evidence="8">
    <location>
        <position position="271"/>
    </location>
    <ligand>
        <name>allantoate</name>
        <dbReference type="ChEBI" id="CHEBI:17536"/>
    </ligand>
</feature>
<feature type="binding site" evidence="7">
    <location>
        <position position="88"/>
    </location>
    <ligand>
        <name>Zn(2+)</name>
        <dbReference type="ChEBI" id="CHEBI:29105"/>
        <label>2</label>
    </ligand>
</feature>
<dbReference type="GO" id="GO:0046872">
    <property type="term" value="F:metal ion binding"/>
    <property type="evidence" value="ECO:0007669"/>
    <property type="project" value="UniProtKB-KW"/>
</dbReference>
<comment type="cofactor">
    <cofactor evidence="7">
        <name>Zn(2+)</name>
        <dbReference type="ChEBI" id="CHEBI:29105"/>
    </cofactor>
    <text evidence="7">Binds 2 Zn(2+) ions per subunit.</text>
</comment>
<evidence type="ECO:0000256" key="2">
    <source>
        <dbReference type="ARBA" id="ARBA00006153"/>
    </source>
</evidence>
<comment type="subunit">
    <text evidence="3">Homodimer.</text>
</comment>
<name>A0A1U7DF58_9RHOB</name>
<dbReference type="PIRSF" id="PIRSF001235">
    <property type="entry name" value="Amidase_carbamoylase"/>
    <property type="match status" value="1"/>
</dbReference>
<keyword evidence="7" id="KW-0862">Zinc</keyword>
<evidence type="ECO:0000313" key="10">
    <source>
        <dbReference type="Proteomes" id="UP000187266"/>
    </source>
</evidence>
<dbReference type="RefSeq" id="WP_076978558.1">
    <property type="nucleotide sequence ID" value="NZ_CP019124.1"/>
</dbReference>
<dbReference type="SUPFAM" id="SSF53187">
    <property type="entry name" value="Zn-dependent exopeptidases"/>
    <property type="match status" value="1"/>
</dbReference>
<evidence type="ECO:0000256" key="6">
    <source>
        <dbReference type="ARBA" id="ARBA00023211"/>
    </source>
</evidence>
<evidence type="ECO:0000256" key="5">
    <source>
        <dbReference type="ARBA" id="ARBA00022801"/>
    </source>
</evidence>
<dbReference type="Gene3D" id="3.40.630.10">
    <property type="entry name" value="Zn peptidases"/>
    <property type="match status" value="1"/>
</dbReference>
<dbReference type="EMBL" id="CP019124">
    <property type="protein sequence ID" value="APX88533.1"/>
    <property type="molecule type" value="Genomic_DNA"/>
</dbReference>
<sequence length="409" mass="42508">MDYGKLAEARLSEIAGMSATGPGVTRLPWTAEHRRAIGHITSWMQDAGLDVSLDAAGTLIGRTPGMAGRPALLLGSHQDSVRSGGRFDGIMGVAVACLAVRRLADEGVQLPFAVEVLAFADEEGVRFPTALIGPRALAGSFDPTVLEMRDAEGVSMGQAMEGFGLDPGQIPALARRQQDVVGYLEAHIEQGPVLEAADRSLGVVTAICGISRHSVTFEGETGHAGTVPMEGRRDALVAAARFIAAVSDAAAGLEECRATVGKIEAKPGVVNAIPSRVDLTLELRAPTDDMRLAFHAKAQRLGDEIAAESGVSVTLSQTYEQPAVACAPGIKAALTKGMTASQLPLTSLPSGATHDASAMADLCPVGMLFVRCKGGISHRPDEHASAVDMGDAIRVLAETIKVLASKEHG</sequence>
<feature type="binding site" evidence="8">
    <location>
        <position position="212"/>
    </location>
    <ligand>
        <name>allantoate</name>
        <dbReference type="ChEBI" id="CHEBI:17536"/>
    </ligand>
</feature>
<evidence type="ECO:0000313" key="9">
    <source>
        <dbReference type="EMBL" id="APX88533.1"/>
    </source>
</evidence>
<dbReference type="CDD" id="cd03884">
    <property type="entry name" value="M20_bAS"/>
    <property type="match status" value="1"/>
</dbReference>
<accession>A0A2M9DGU2</accession>
<dbReference type="Pfam" id="PF07687">
    <property type="entry name" value="M20_dimer"/>
    <property type="match status" value="1"/>
</dbReference>
<dbReference type="STRING" id="1267768.BV394_01315"/>
<gene>
    <name evidence="9" type="ORF">BV394_01315</name>
</gene>
<evidence type="ECO:0000256" key="1">
    <source>
        <dbReference type="ARBA" id="ARBA00001936"/>
    </source>
</evidence>
<keyword evidence="5 9" id="KW-0378">Hydrolase</keyword>
<feature type="binding site" evidence="7">
    <location>
        <position position="123"/>
    </location>
    <ligand>
        <name>Zn(2+)</name>
        <dbReference type="ChEBI" id="CHEBI:29105"/>
        <label>2</label>
    </ligand>
</feature>
<dbReference type="Pfam" id="PF01546">
    <property type="entry name" value="Peptidase_M20"/>
    <property type="match status" value="1"/>
</dbReference>
<accession>A0A1U7DF58</accession>
<dbReference type="GO" id="GO:0016813">
    <property type="term" value="F:hydrolase activity, acting on carbon-nitrogen (but not peptide) bonds, in linear amidines"/>
    <property type="evidence" value="ECO:0007669"/>
    <property type="project" value="InterPro"/>
</dbReference>
<feature type="binding site" evidence="7">
    <location>
        <position position="187"/>
    </location>
    <ligand>
        <name>Zn(2+)</name>
        <dbReference type="ChEBI" id="CHEBI:29105"/>
        <label>1</label>
    </ligand>
</feature>
<evidence type="ECO:0000256" key="8">
    <source>
        <dbReference type="PIRSR" id="PIRSR001235-2"/>
    </source>
</evidence>
<dbReference type="PANTHER" id="PTHR32494:SF19">
    <property type="entry name" value="ALLANTOATE DEIMINASE-RELATED"/>
    <property type="match status" value="1"/>
</dbReference>
<feature type="binding site" evidence="8">
    <location>
        <position position="284"/>
    </location>
    <ligand>
        <name>allantoate</name>
        <dbReference type="ChEBI" id="CHEBI:17536"/>
    </ligand>
</feature>
<keyword evidence="4 7" id="KW-0479">Metal-binding</keyword>
<proteinExistence type="inferred from homology"/>
<comment type="cofactor">
    <cofactor evidence="1">
        <name>Mn(2+)</name>
        <dbReference type="ChEBI" id="CHEBI:29035"/>
    </cofactor>
</comment>
<evidence type="ECO:0000256" key="7">
    <source>
        <dbReference type="PIRSR" id="PIRSR001235-1"/>
    </source>
</evidence>
<dbReference type="OrthoDB" id="9808195at2"/>
<feature type="binding site" evidence="7">
    <location>
        <position position="77"/>
    </location>
    <ligand>
        <name>Zn(2+)</name>
        <dbReference type="ChEBI" id="CHEBI:29105"/>
        <label>1</label>
    </ligand>
</feature>
<feature type="binding site" evidence="7">
    <location>
        <position position="88"/>
    </location>
    <ligand>
        <name>Zn(2+)</name>
        <dbReference type="ChEBI" id="CHEBI:29105"/>
        <label>1</label>
    </ligand>
</feature>
<dbReference type="InterPro" id="IPR036264">
    <property type="entry name" value="Bact_exopeptidase_dim_dom"/>
</dbReference>
<evidence type="ECO:0000256" key="4">
    <source>
        <dbReference type="ARBA" id="ARBA00022723"/>
    </source>
</evidence>
<keyword evidence="6" id="KW-0464">Manganese</keyword>
<keyword evidence="10" id="KW-1185">Reference proteome</keyword>
<feature type="binding site" evidence="7">
    <location>
        <position position="378"/>
    </location>
    <ligand>
        <name>Zn(2+)</name>
        <dbReference type="ChEBI" id="CHEBI:29105"/>
        <label>2</label>
    </ligand>
</feature>
<evidence type="ECO:0000256" key="3">
    <source>
        <dbReference type="ARBA" id="ARBA00011738"/>
    </source>
</evidence>
<dbReference type="AlphaFoldDB" id="A0A1U7DF58"/>